<feature type="region of interest" description="Disordered" evidence="1">
    <location>
        <begin position="237"/>
        <end position="326"/>
    </location>
</feature>
<keyword evidence="3" id="KW-1185">Reference proteome</keyword>
<feature type="region of interest" description="Disordered" evidence="1">
    <location>
        <begin position="404"/>
        <end position="497"/>
    </location>
</feature>
<sequence>MSSDFPYYGTPPPLVLPNYLNMLFSEVESDITLAPGEARENSLSQDFSSPPSSDQAGYPTPPSLPTQFGSFFSYDLGNFGLDLQLSDFVPQPSKFTNPYPRGVAFANTDYMFLTADTDMPLPAGRRTSQAMKDQQMRTDTSGQSILEQFDGPECFTSLSSSMVGPQQQEPLFAGTFIPTTSRQISHMDFNLRPRSSHSFRLPLNRGFSRSNDTHITQTTAPTVIDMGARANPSEAAAIAGDAAVSGQRAQSDHDIAPVQQDFTTRTSPPTGQTQIHAEDSDVANSEPEADAQPSHDGEPLERKRKKSSARQPSTKEGRQRSKAMDAQGQLQDLMLEVHEQGWSVPLSDPKQQGNACLSMLFSFDKRMDIMQKVLKSTLIKGNRFAELVGCPHVVFERVLENKRSNDGKSDDLKEVGTLRRKRAKPAIEESTTKSTSDSSKKRRTKTDMASTAANAANGALVPEQSSEDESVHELDHEVQAMSSSANQGSSSEHNLFSSSVRQLPAVDNSALAHFALPTPATMSPTSRKKRPLAEVDLDSSNSAAKKSKADLRAKTPTEGKGKLESESMHEHISDYKARQAKQKGPAEVSSSDLSASRTRKVTRRKL</sequence>
<feature type="compositionally biased region" description="Basic and acidic residues" evidence="1">
    <location>
        <begin position="313"/>
        <end position="323"/>
    </location>
</feature>
<feature type="compositionally biased region" description="Low complexity" evidence="1">
    <location>
        <begin position="482"/>
        <end position="491"/>
    </location>
</feature>
<feature type="compositionally biased region" description="Basic and acidic residues" evidence="1">
    <location>
        <begin position="404"/>
        <end position="417"/>
    </location>
</feature>
<dbReference type="EMBL" id="SWKV01000035">
    <property type="protein sequence ID" value="KAF3038663.1"/>
    <property type="molecule type" value="Genomic_DNA"/>
</dbReference>
<accession>A0A9P5C066</accession>
<feature type="compositionally biased region" description="Low complexity" evidence="1">
    <location>
        <begin position="447"/>
        <end position="459"/>
    </location>
</feature>
<reference evidence="2" key="1">
    <citation type="submission" date="2019-04" db="EMBL/GenBank/DDBJ databases">
        <title>Sequencing of skin fungus with MAO and IRED activity.</title>
        <authorList>
            <person name="Marsaioli A.J."/>
            <person name="Bonatto J.M.C."/>
            <person name="Reis Junior O."/>
        </authorList>
    </citation>
    <scope>NUCLEOTIDE SEQUENCE</scope>
    <source>
        <strain evidence="2">28M1</strain>
    </source>
</reference>
<dbReference type="AlphaFoldDB" id="A0A9P5C066"/>
<gene>
    <name evidence="2" type="ORF">E8E12_006847</name>
</gene>
<evidence type="ECO:0000313" key="2">
    <source>
        <dbReference type="EMBL" id="KAF3038663.1"/>
    </source>
</evidence>
<dbReference type="OrthoDB" id="3791931at2759"/>
<evidence type="ECO:0000313" key="3">
    <source>
        <dbReference type="Proteomes" id="UP000758155"/>
    </source>
</evidence>
<feature type="compositionally biased region" description="Polar residues" evidence="1">
    <location>
        <begin position="260"/>
        <end position="275"/>
    </location>
</feature>
<feature type="region of interest" description="Disordered" evidence="1">
    <location>
        <begin position="38"/>
        <end position="62"/>
    </location>
</feature>
<protein>
    <submittedName>
        <fullName evidence="2">Uncharacterized protein</fullName>
    </submittedName>
</protein>
<proteinExistence type="predicted"/>
<dbReference type="Proteomes" id="UP000758155">
    <property type="component" value="Unassembled WGS sequence"/>
</dbReference>
<organism evidence="2 3">
    <name type="scientific">Didymella heteroderae</name>
    <dbReference type="NCBI Taxonomy" id="1769908"/>
    <lineage>
        <taxon>Eukaryota</taxon>
        <taxon>Fungi</taxon>
        <taxon>Dikarya</taxon>
        <taxon>Ascomycota</taxon>
        <taxon>Pezizomycotina</taxon>
        <taxon>Dothideomycetes</taxon>
        <taxon>Pleosporomycetidae</taxon>
        <taxon>Pleosporales</taxon>
        <taxon>Pleosporineae</taxon>
        <taxon>Didymellaceae</taxon>
        <taxon>Didymella</taxon>
    </lineage>
</organism>
<evidence type="ECO:0000256" key="1">
    <source>
        <dbReference type="SAM" id="MobiDB-lite"/>
    </source>
</evidence>
<feature type="region of interest" description="Disordered" evidence="1">
    <location>
        <begin position="516"/>
        <end position="606"/>
    </location>
</feature>
<feature type="compositionally biased region" description="Basic and acidic residues" evidence="1">
    <location>
        <begin position="469"/>
        <end position="478"/>
    </location>
</feature>
<feature type="compositionally biased region" description="Low complexity" evidence="1">
    <location>
        <begin position="42"/>
        <end position="55"/>
    </location>
</feature>
<comment type="caution">
    <text evidence="2">The sequence shown here is derived from an EMBL/GenBank/DDBJ whole genome shotgun (WGS) entry which is preliminary data.</text>
</comment>
<feature type="compositionally biased region" description="Basic and acidic residues" evidence="1">
    <location>
        <begin position="547"/>
        <end position="577"/>
    </location>
</feature>
<name>A0A9P5C066_9PLEO</name>
<feature type="compositionally biased region" description="Basic residues" evidence="1">
    <location>
        <begin position="597"/>
        <end position="606"/>
    </location>
</feature>